<name>A0A8H4PF60_9HYPO</name>
<evidence type="ECO:0000256" key="2">
    <source>
        <dbReference type="SAM" id="MobiDB-lite"/>
    </source>
</evidence>
<dbReference type="InterPro" id="IPR050987">
    <property type="entry name" value="AtrR-like"/>
</dbReference>
<dbReference type="GO" id="GO:0008270">
    <property type="term" value="F:zinc ion binding"/>
    <property type="evidence" value="ECO:0007669"/>
    <property type="project" value="InterPro"/>
</dbReference>
<dbReference type="SMART" id="SM00906">
    <property type="entry name" value="Fungal_trans"/>
    <property type="match status" value="1"/>
</dbReference>
<evidence type="ECO:0000313" key="5">
    <source>
        <dbReference type="Proteomes" id="UP000554235"/>
    </source>
</evidence>
<sequence>MNLVDDVDQISSKGKRPHVAFHVPGHALAPTVVAAPRNASSRQKTERLLSRKTEAQGRRGRSTYQEPAATRVKRHRANHPDPSPVEFSDDDNFSSLTNPLVTTPSMYITDLRGRKRFLGPSSIWAYSRHVMSMIGQYMDQDGSVQVPLNIDGGAHAIEFPSTKQPEPLCSMESLPSLDHALYLINTVKFHVCQTYHLFEEQTFMQRLYTLYKEGPRLEAKNRLWFVQYFLIMAIGKALLARGVSTTNSPGNDYFVQAMNLFPDVYCLYQDPILSVEVCCGLAVYLQSVDHRNSAYVYLGIGLQIALTQGYHRDLVGNQDTNTDVSRYRSVWWTLYILDRKFSSLIGAPSSVHDSDISVPLPKPHPSTQKSCALDMHVRLSRLLAKVLGTVYCIDGKLNSSFLKNIQATVRELAGLATELNASSELKLGGSEPISRISATLNLCYHQDKPDRALIHPVKALLKTSCESAHKSLHILTTLQSQDLLECFLPFDLDHAFSAGFVLSLISAINPASKAIDDCYVETTFSLLDTLIAGGNVPARFRRQELSCLRDMLGRVSGDAIHLNADQTELLPADA</sequence>
<protein>
    <submittedName>
        <fullName evidence="4">Transcriptional regulatory</fullName>
    </submittedName>
</protein>
<dbReference type="PANTHER" id="PTHR46910">
    <property type="entry name" value="TRANSCRIPTION FACTOR PDR1"/>
    <property type="match status" value="1"/>
</dbReference>
<feature type="compositionally biased region" description="Basic and acidic residues" evidence="2">
    <location>
        <begin position="43"/>
        <end position="57"/>
    </location>
</feature>
<dbReference type="OrthoDB" id="3548654at2759"/>
<dbReference type="GO" id="GO:0006351">
    <property type="term" value="P:DNA-templated transcription"/>
    <property type="evidence" value="ECO:0007669"/>
    <property type="project" value="InterPro"/>
</dbReference>
<dbReference type="Pfam" id="PF04082">
    <property type="entry name" value="Fungal_trans"/>
    <property type="match status" value="1"/>
</dbReference>
<feature type="domain" description="Xylanolytic transcriptional activator regulatory" evidence="3">
    <location>
        <begin position="294"/>
        <end position="367"/>
    </location>
</feature>
<comment type="caution">
    <text evidence="4">The sequence shown here is derived from an EMBL/GenBank/DDBJ whole genome shotgun (WGS) entry which is preliminary data.</text>
</comment>
<dbReference type="GO" id="GO:0003677">
    <property type="term" value="F:DNA binding"/>
    <property type="evidence" value="ECO:0007669"/>
    <property type="project" value="InterPro"/>
</dbReference>
<gene>
    <name evidence="4" type="ORF">FALBO_15000</name>
</gene>
<dbReference type="CDD" id="cd12148">
    <property type="entry name" value="fungal_TF_MHR"/>
    <property type="match status" value="1"/>
</dbReference>
<dbReference type="PANTHER" id="PTHR46910:SF32">
    <property type="entry name" value="TRANSCRIPTION FACTOR DOMAIN-CONTAINING PROTEIN-RELATED"/>
    <property type="match status" value="1"/>
</dbReference>
<keyword evidence="1" id="KW-0539">Nucleus</keyword>
<evidence type="ECO:0000313" key="4">
    <source>
        <dbReference type="EMBL" id="KAF4458267.1"/>
    </source>
</evidence>
<evidence type="ECO:0000259" key="3">
    <source>
        <dbReference type="SMART" id="SM00906"/>
    </source>
</evidence>
<dbReference type="AlphaFoldDB" id="A0A8H4PF60"/>
<dbReference type="Proteomes" id="UP000554235">
    <property type="component" value="Unassembled WGS sequence"/>
</dbReference>
<proteinExistence type="predicted"/>
<keyword evidence="5" id="KW-1185">Reference proteome</keyword>
<dbReference type="GO" id="GO:0003700">
    <property type="term" value="F:DNA-binding transcription factor activity"/>
    <property type="evidence" value="ECO:0007669"/>
    <property type="project" value="InterPro"/>
</dbReference>
<evidence type="ECO:0000256" key="1">
    <source>
        <dbReference type="ARBA" id="ARBA00023242"/>
    </source>
</evidence>
<reference evidence="4 5" key="1">
    <citation type="submission" date="2020-01" db="EMBL/GenBank/DDBJ databases">
        <title>Identification and distribution of gene clusters putatively required for synthesis of sphingolipid metabolism inhibitors in phylogenetically diverse species of the filamentous fungus Fusarium.</title>
        <authorList>
            <person name="Kim H.-S."/>
            <person name="Busman M."/>
            <person name="Brown D.W."/>
            <person name="Divon H."/>
            <person name="Uhlig S."/>
            <person name="Proctor R.H."/>
        </authorList>
    </citation>
    <scope>NUCLEOTIDE SEQUENCE [LARGE SCALE GENOMIC DNA]</scope>
    <source>
        <strain evidence="4 5">NRRL 20459</strain>
    </source>
</reference>
<dbReference type="InterPro" id="IPR007219">
    <property type="entry name" value="XnlR_reg_dom"/>
</dbReference>
<accession>A0A8H4PF60</accession>
<feature type="region of interest" description="Disordered" evidence="2">
    <location>
        <begin position="35"/>
        <end position="91"/>
    </location>
</feature>
<organism evidence="4 5">
    <name type="scientific">Fusarium albosuccineum</name>
    <dbReference type="NCBI Taxonomy" id="1237068"/>
    <lineage>
        <taxon>Eukaryota</taxon>
        <taxon>Fungi</taxon>
        <taxon>Dikarya</taxon>
        <taxon>Ascomycota</taxon>
        <taxon>Pezizomycotina</taxon>
        <taxon>Sordariomycetes</taxon>
        <taxon>Hypocreomycetidae</taxon>
        <taxon>Hypocreales</taxon>
        <taxon>Nectriaceae</taxon>
        <taxon>Fusarium</taxon>
        <taxon>Fusarium decemcellulare species complex</taxon>
    </lineage>
</organism>
<dbReference type="EMBL" id="JAADYS010002522">
    <property type="protein sequence ID" value="KAF4458267.1"/>
    <property type="molecule type" value="Genomic_DNA"/>
</dbReference>